<dbReference type="AlphaFoldDB" id="A0A158D2R7"/>
<evidence type="ECO:0000313" key="2">
    <source>
        <dbReference type="EMBL" id="SAK88902.1"/>
    </source>
</evidence>
<keyword evidence="3" id="KW-1185">Reference proteome</keyword>
<accession>A0A158D2R7</accession>
<name>A0A158D2R7_9BURK</name>
<feature type="transmembrane region" description="Helical" evidence="1">
    <location>
        <begin position="76"/>
        <end position="97"/>
    </location>
</feature>
<dbReference type="EMBL" id="FCOJ02000068">
    <property type="protein sequence ID" value="SAK88902.1"/>
    <property type="molecule type" value="Genomic_DNA"/>
</dbReference>
<feature type="transmembrane region" description="Helical" evidence="1">
    <location>
        <begin position="103"/>
        <end position="123"/>
    </location>
</feature>
<keyword evidence="1" id="KW-0472">Membrane</keyword>
<reference evidence="2" key="1">
    <citation type="submission" date="2016-01" db="EMBL/GenBank/DDBJ databases">
        <authorList>
            <person name="Peeters C."/>
        </authorList>
    </citation>
    <scope>NUCLEOTIDE SEQUENCE [LARGE SCALE GENOMIC DNA]</scope>
    <source>
        <strain evidence="2">LMG 29325</strain>
    </source>
</reference>
<comment type="caution">
    <text evidence="2">The sequence shown here is derived from an EMBL/GenBank/DDBJ whole genome shotgun (WGS) entry which is preliminary data.</text>
</comment>
<feature type="transmembrane region" description="Helical" evidence="1">
    <location>
        <begin position="12"/>
        <end position="32"/>
    </location>
</feature>
<dbReference type="Pfam" id="PF20337">
    <property type="entry name" value="DUF6632"/>
    <property type="match status" value="1"/>
</dbReference>
<feature type="transmembrane region" description="Helical" evidence="1">
    <location>
        <begin position="44"/>
        <end position="64"/>
    </location>
</feature>
<organism evidence="2 3">
    <name type="scientific">Caballeronia glebae</name>
    <dbReference type="NCBI Taxonomy" id="1777143"/>
    <lineage>
        <taxon>Bacteria</taxon>
        <taxon>Pseudomonadati</taxon>
        <taxon>Pseudomonadota</taxon>
        <taxon>Betaproteobacteria</taxon>
        <taxon>Burkholderiales</taxon>
        <taxon>Burkholderiaceae</taxon>
        <taxon>Caballeronia</taxon>
    </lineage>
</organism>
<sequence>MNDVRRLACLRIVLVVVGLIALFALYPLMLLWPSGWAWESGHEVLSEYALMIAGVYATLGVFLLIASREPMRHLSLIWFTVWSSIVHGAIMAVQSFGGAGRHLGHLTGDVPALFIVAAALAIFTPRGDKARMLSSDSRDARPG</sequence>
<gene>
    <name evidence="2" type="ORF">AWB82_06212</name>
</gene>
<dbReference type="OrthoDB" id="118744at2"/>
<dbReference type="RefSeq" id="WP_086973146.1">
    <property type="nucleotide sequence ID" value="NZ_FCOJ02000068.1"/>
</dbReference>
<keyword evidence="1" id="KW-0812">Transmembrane</keyword>
<evidence type="ECO:0000256" key="1">
    <source>
        <dbReference type="SAM" id="Phobius"/>
    </source>
</evidence>
<evidence type="ECO:0000313" key="3">
    <source>
        <dbReference type="Proteomes" id="UP000054596"/>
    </source>
</evidence>
<dbReference type="InterPro" id="IPR046572">
    <property type="entry name" value="DUF6632"/>
</dbReference>
<protein>
    <submittedName>
        <fullName evidence="2">Uncharacterized protein</fullName>
    </submittedName>
</protein>
<dbReference type="Proteomes" id="UP000054596">
    <property type="component" value="Unassembled WGS sequence"/>
</dbReference>
<keyword evidence="1" id="KW-1133">Transmembrane helix</keyword>
<proteinExistence type="predicted"/>